<evidence type="ECO:0000313" key="10">
    <source>
        <dbReference type="Proteomes" id="UP000694388"/>
    </source>
</evidence>
<dbReference type="PANTHER" id="PTHR10746">
    <property type="entry name" value="50S RIBOSOMAL PROTEIN L4"/>
    <property type="match status" value="1"/>
</dbReference>
<dbReference type="GeneTree" id="ENSGT00390000014512"/>
<comment type="subcellular location">
    <subcellularLocation>
        <location evidence="1">Mitochondrion</location>
    </subcellularLocation>
</comment>
<dbReference type="FunFam" id="3.40.1370.10:FF:000005">
    <property type="entry name" value="39S ribosomal protein L4, mitochondrial"/>
    <property type="match status" value="1"/>
</dbReference>
<sequence length="308" mass="35194">MALGMQGMWRTITSLGKGLSFGRRLPSSQASYSSLWQGGNLEMPRPIVLLDKREEIESLLLRLGTCEVPISKPFVPRQAWLESMRDYDEQHLGLVDLHPDVFGVPPRLDILHQVVAWQRNYKRISHAHTKTRAEVRGGGRKPRPQKGTGRSRQGSIRSPIWRGGGVAHGPRGPKSYYYMLPMKIRVLGLKVALTIKHAQDDLHIIDSVDLPTADPQYMMDFVRYRHWGDSVLIVDINDQMPENIVKATETLNTIGLIPAVAINVYSMLKYQTLVLTLPTVRFLEKKLLWHDTRFAPLYPYHMPYRDIP</sequence>
<dbReference type="Gene3D" id="3.40.1370.10">
    <property type="match status" value="1"/>
</dbReference>
<evidence type="ECO:0000256" key="8">
    <source>
        <dbReference type="SAM" id="MobiDB-lite"/>
    </source>
</evidence>
<dbReference type="Pfam" id="PF00573">
    <property type="entry name" value="Ribosomal_L4"/>
    <property type="match status" value="1"/>
</dbReference>
<dbReference type="HAMAP" id="MF_01328_B">
    <property type="entry name" value="Ribosomal_uL4_B"/>
    <property type="match status" value="1"/>
</dbReference>
<keyword evidence="3" id="KW-0689">Ribosomal protein</keyword>
<dbReference type="NCBIfam" id="TIGR03953">
    <property type="entry name" value="rplD_bact"/>
    <property type="match status" value="1"/>
</dbReference>
<dbReference type="GO" id="GO:0006412">
    <property type="term" value="P:translation"/>
    <property type="evidence" value="ECO:0007669"/>
    <property type="project" value="InterPro"/>
</dbReference>
<evidence type="ECO:0000256" key="3">
    <source>
        <dbReference type="ARBA" id="ARBA00022980"/>
    </source>
</evidence>
<dbReference type="Ensembl" id="ENSEBUT00000027571.1">
    <property type="protein sequence ID" value="ENSEBUP00000026995.1"/>
    <property type="gene ID" value="ENSEBUG00000016597.1"/>
</dbReference>
<feature type="region of interest" description="Disordered" evidence="8">
    <location>
        <begin position="128"/>
        <end position="164"/>
    </location>
</feature>
<keyword evidence="4" id="KW-0496">Mitochondrion</keyword>
<dbReference type="PANTHER" id="PTHR10746:SF6">
    <property type="entry name" value="LARGE RIBOSOMAL SUBUNIT PROTEIN UL4M"/>
    <property type="match status" value="1"/>
</dbReference>
<proteinExistence type="inferred from homology"/>
<dbReference type="GO" id="GO:0005840">
    <property type="term" value="C:ribosome"/>
    <property type="evidence" value="ECO:0007669"/>
    <property type="project" value="UniProtKB-KW"/>
</dbReference>
<reference evidence="9" key="2">
    <citation type="submission" date="2025-09" db="UniProtKB">
        <authorList>
            <consortium name="Ensembl"/>
        </authorList>
    </citation>
    <scope>IDENTIFICATION</scope>
</reference>
<name>A0A8C4R9W6_EPTBU</name>
<keyword evidence="5" id="KW-0687">Ribonucleoprotein</keyword>
<reference evidence="9" key="1">
    <citation type="submission" date="2025-08" db="UniProtKB">
        <authorList>
            <consortium name="Ensembl"/>
        </authorList>
    </citation>
    <scope>IDENTIFICATION</scope>
</reference>
<evidence type="ECO:0000313" key="9">
    <source>
        <dbReference type="Ensembl" id="ENSEBUP00000026995.1"/>
    </source>
</evidence>
<dbReference type="GO" id="GO:1990904">
    <property type="term" value="C:ribonucleoprotein complex"/>
    <property type="evidence" value="ECO:0007669"/>
    <property type="project" value="UniProtKB-KW"/>
</dbReference>
<protein>
    <recommendedName>
        <fullName evidence="6">Large ribosomal subunit protein uL4m</fullName>
    </recommendedName>
    <alternativeName>
        <fullName evidence="7">39S ribosomal protein L4, mitochondrial</fullName>
    </alternativeName>
</protein>
<evidence type="ECO:0000256" key="1">
    <source>
        <dbReference type="ARBA" id="ARBA00004173"/>
    </source>
</evidence>
<comment type="similarity">
    <text evidence="2">Belongs to the universal ribosomal protein uL4 family.</text>
</comment>
<evidence type="ECO:0000256" key="4">
    <source>
        <dbReference type="ARBA" id="ARBA00023128"/>
    </source>
</evidence>
<dbReference type="InterPro" id="IPR002136">
    <property type="entry name" value="Ribosomal_uL4"/>
</dbReference>
<dbReference type="GO" id="GO:0003735">
    <property type="term" value="F:structural constituent of ribosome"/>
    <property type="evidence" value="ECO:0007669"/>
    <property type="project" value="InterPro"/>
</dbReference>
<dbReference type="SUPFAM" id="SSF52166">
    <property type="entry name" value="Ribosomal protein L4"/>
    <property type="match status" value="1"/>
</dbReference>
<dbReference type="OMA" id="WIENTDA"/>
<dbReference type="InterPro" id="IPR013005">
    <property type="entry name" value="Ribosomal_uL4-like"/>
</dbReference>
<evidence type="ECO:0000256" key="6">
    <source>
        <dbReference type="ARBA" id="ARBA00040565"/>
    </source>
</evidence>
<evidence type="ECO:0000256" key="5">
    <source>
        <dbReference type="ARBA" id="ARBA00023274"/>
    </source>
</evidence>
<dbReference type="GO" id="GO:0005743">
    <property type="term" value="C:mitochondrial inner membrane"/>
    <property type="evidence" value="ECO:0007669"/>
    <property type="project" value="UniProtKB-ARBA"/>
</dbReference>
<dbReference type="AlphaFoldDB" id="A0A8C4R9W6"/>
<dbReference type="Proteomes" id="UP000694388">
    <property type="component" value="Unplaced"/>
</dbReference>
<evidence type="ECO:0000256" key="2">
    <source>
        <dbReference type="ARBA" id="ARBA00010528"/>
    </source>
</evidence>
<organism evidence="9 10">
    <name type="scientific">Eptatretus burgeri</name>
    <name type="common">Inshore hagfish</name>
    <dbReference type="NCBI Taxonomy" id="7764"/>
    <lineage>
        <taxon>Eukaryota</taxon>
        <taxon>Metazoa</taxon>
        <taxon>Chordata</taxon>
        <taxon>Craniata</taxon>
        <taxon>Vertebrata</taxon>
        <taxon>Cyclostomata</taxon>
        <taxon>Myxini</taxon>
        <taxon>Myxiniformes</taxon>
        <taxon>Myxinidae</taxon>
        <taxon>Eptatretinae</taxon>
        <taxon>Eptatretus</taxon>
    </lineage>
</organism>
<evidence type="ECO:0000256" key="7">
    <source>
        <dbReference type="ARBA" id="ARBA00082711"/>
    </source>
</evidence>
<accession>A0A8C4R9W6</accession>
<dbReference type="InterPro" id="IPR023574">
    <property type="entry name" value="Ribosomal_uL4_dom_sf"/>
</dbReference>
<keyword evidence="10" id="KW-1185">Reference proteome</keyword>